<dbReference type="AlphaFoldDB" id="A0A8C7EXN4"/>
<protein>
    <submittedName>
        <fullName evidence="1">Uncharacterized protein</fullName>
    </submittedName>
</protein>
<sequence>MMTWVRGPDADSKAALRKHCCHKLEEMVRRLQMQRLQPSMANLSEMLPRVSQTAVFLPPPKEALARISVLAGSAPVSGTARVRSWVSSLVVSPRELDSAVVQSRAKPMPSPRHLGRTKRGLSEALSHFWTPEICACTSAPDVLPEELPPLEQTDWSRSQMLDLGTIDALNFFCKQLQARAQLQGLPQEQLERLHPSPCPLEYNTVLPQPRECWHYPILRLQEAKVQKSPVRLRGWKRSRFWVNRTVSGSIRMLKLPLPRAEVQPFPPDWPRPARPLPPLLLQPALQRYFLPEDTDPDSSS</sequence>
<proteinExistence type="predicted"/>
<accession>A0A8C7EXN4</accession>
<dbReference type="PANTHER" id="PTHR45532:SF1">
    <property type="entry name" value="WD REPEAT-CONTAINING PROTEIN 97"/>
    <property type="match status" value="1"/>
</dbReference>
<evidence type="ECO:0000313" key="1">
    <source>
        <dbReference type="Ensembl" id="ENSNVIP00000031231.1"/>
    </source>
</evidence>
<organism evidence="1 2">
    <name type="scientific">Neovison vison</name>
    <name type="common">American mink</name>
    <name type="synonym">Mustela vison</name>
    <dbReference type="NCBI Taxonomy" id="452646"/>
    <lineage>
        <taxon>Eukaryota</taxon>
        <taxon>Metazoa</taxon>
        <taxon>Chordata</taxon>
        <taxon>Craniata</taxon>
        <taxon>Vertebrata</taxon>
        <taxon>Euteleostomi</taxon>
        <taxon>Mammalia</taxon>
        <taxon>Eutheria</taxon>
        <taxon>Laurasiatheria</taxon>
        <taxon>Carnivora</taxon>
        <taxon>Caniformia</taxon>
        <taxon>Musteloidea</taxon>
        <taxon>Mustelidae</taxon>
        <taxon>Mustelinae</taxon>
        <taxon>Neogale</taxon>
    </lineage>
</organism>
<dbReference type="GeneTree" id="ENSGT00960000189738"/>
<reference evidence="1" key="2">
    <citation type="submission" date="2025-09" db="UniProtKB">
        <authorList>
            <consortium name="Ensembl"/>
        </authorList>
    </citation>
    <scope>IDENTIFICATION</scope>
</reference>
<dbReference type="Proteomes" id="UP000694425">
    <property type="component" value="Unplaced"/>
</dbReference>
<dbReference type="PANTHER" id="PTHR45532">
    <property type="entry name" value="WD REPEAT-CONTAINING PROTEIN 97"/>
    <property type="match status" value="1"/>
</dbReference>
<keyword evidence="2" id="KW-1185">Reference proteome</keyword>
<reference evidence="1" key="1">
    <citation type="submission" date="2025-08" db="UniProtKB">
        <authorList>
            <consortium name="Ensembl"/>
        </authorList>
    </citation>
    <scope>IDENTIFICATION</scope>
</reference>
<evidence type="ECO:0000313" key="2">
    <source>
        <dbReference type="Proteomes" id="UP000694425"/>
    </source>
</evidence>
<dbReference type="Ensembl" id="ENSNVIT00000036177.1">
    <property type="protein sequence ID" value="ENSNVIP00000031231.1"/>
    <property type="gene ID" value="ENSNVIG00000024037.1"/>
</dbReference>
<name>A0A8C7EXN4_NEOVI</name>